<comment type="caution">
    <text evidence="2">The sequence shown here is derived from an EMBL/GenBank/DDBJ whole genome shotgun (WGS) entry which is preliminary data.</text>
</comment>
<name>A0A0F9N544_9ZZZZ</name>
<dbReference type="AlphaFoldDB" id="A0A0F9N544"/>
<feature type="region of interest" description="Disordered" evidence="1">
    <location>
        <begin position="110"/>
        <end position="148"/>
    </location>
</feature>
<accession>A0A0F9N544</accession>
<evidence type="ECO:0000313" key="2">
    <source>
        <dbReference type="EMBL" id="KKN13114.1"/>
    </source>
</evidence>
<evidence type="ECO:0000256" key="1">
    <source>
        <dbReference type="SAM" id="MobiDB-lite"/>
    </source>
</evidence>
<feature type="compositionally biased region" description="Polar residues" evidence="1">
    <location>
        <begin position="125"/>
        <end position="142"/>
    </location>
</feature>
<gene>
    <name evidence="2" type="ORF">LCGC14_1009670</name>
</gene>
<sequence>MASKQKGMDISTPTPKAPVVFERKEPNLKVKQTGPGVMTIDIGTAKPSRPQNPERMGVAGIKARERPKGYTNSKAANPKDPGAFPMPSTTIHNPTTDKNAMRGYVVGHAWPQNKTRQGAGPNPYRSENNANNPSQAEATQAQDMAGPV</sequence>
<organism evidence="2">
    <name type="scientific">marine sediment metagenome</name>
    <dbReference type="NCBI Taxonomy" id="412755"/>
    <lineage>
        <taxon>unclassified sequences</taxon>
        <taxon>metagenomes</taxon>
        <taxon>ecological metagenomes</taxon>
    </lineage>
</organism>
<feature type="compositionally biased region" description="Polar residues" evidence="1">
    <location>
        <begin position="87"/>
        <end position="98"/>
    </location>
</feature>
<proteinExistence type="predicted"/>
<protein>
    <submittedName>
        <fullName evidence="2">Uncharacterized protein</fullName>
    </submittedName>
</protein>
<dbReference type="EMBL" id="LAZR01003957">
    <property type="protein sequence ID" value="KKN13114.1"/>
    <property type="molecule type" value="Genomic_DNA"/>
</dbReference>
<reference evidence="2" key="1">
    <citation type="journal article" date="2015" name="Nature">
        <title>Complex archaea that bridge the gap between prokaryotes and eukaryotes.</title>
        <authorList>
            <person name="Spang A."/>
            <person name="Saw J.H."/>
            <person name="Jorgensen S.L."/>
            <person name="Zaremba-Niedzwiedzka K."/>
            <person name="Martijn J."/>
            <person name="Lind A.E."/>
            <person name="van Eijk R."/>
            <person name="Schleper C."/>
            <person name="Guy L."/>
            <person name="Ettema T.J."/>
        </authorList>
    </citation>
    <scope>NUCLEOTIDE SEQUENCE</scope>
</reference>
<feature type="region of interest" description="Disordered" evidence="1">
    <location>
        <begin position="1"/>
        <end position="98"/>
    </location>
</feature>